<dbReference type="AlphaFoldDB" id="A0A3M7CMW9"/>
<dbReference type="VEuPathDB" id="FungiDB:BTJ68_09947"/>
<dbReference type="Pfam" id="PF00046">
    <property type="entry name" value="Homeodomain"/>
    <property type="match status" value="1"/>
</dbReference>
<feature type="compositionally biased region" description="Polar residues" evidence="8">
    <location>
        <begin position="950"/>
        <end position="959"/>
    </location>
</feature>
<name>A0A3M7CMW9_HORWE</name>
<sequence length="1036" mass="113359">MFILSQYTAKSKAIRNEIDRLKSDLALNFWSFIESSDLSAEIDAAEARLRECEEERYVAVTTTEGMGPAARAKTKRRVGRESKKSQKQRTRGSLLRTEVKPTDLPGDWPLEATGNVEARTEGSQELGAESHTGGYVKWSSEWEQENVVLRPENLQDIQDQPGSFRSRKASMLHPGGGGSSQTFVLQLYLHHADDSTCAARLNAMTDKRTQLGADEWSSVCSRAVSAAGNSSRSKEEAGSGSLSSERPLRARQGRAVREGGSMRDLLAGGMTTFLSHLSRSALAGGVRTEQACVVNMADVMPPPQLPRPHSQPSSMEDPSSPVKQEDSKISMPPPSGTPTSMNAARRPPRKSTLTQQQKNQKRQRATQDQLLTLEVEFNKNPTPTALVRERIADEINMTERSVQIWFQNRRAKIKNIAKRSIESGEDCDTIPDSMRQYLAMQAYGAGGKGMPGNMLGRAASGLGPYGAGAMMLNSDNSNGKVVIQHFACRSLSVGTWRRVGQSTMDLVIFYSPDKACITYYINNDNAGYKIEYPFAWIKNIALEQGDVIAAAEGASQRSGGLVIELTRPPKFYMDSSGSGGFYECGDFTEEQQATKVMVHHLGGPSKVLSGQLAKLVSLESYQNRHNMQNMFDPNQFAVSAPVSPMRPASQPNHLVHPHHPPPMMHQENNFGLMGPPGPRGHKRQRSRSVPAAIDLSMLRHPMPSFLIQSEPQSAQPIMQDPNIFAPVPQHQPPQFAPAPTNPGLSIDTSAGYGMNLPFHGPMSATTANSPSEFGTPALFTSAPSGESMPAQFSTPTHNGFLQVDPATMIGTSNTPLSAASHHGDPVIADHSPPLNGLGRSQSADVFGTPGDSSQFGDDSIYLSESFNKQMQLPFRSPMTDEFNSPLPNGPFDFQSPTAAHGQPLPIQPEGPTSDFQFDVPPYQSQESPMVFQANQGQQGQQQQHQDSGIAFSTPSQMSQEPAMMYQSPKENGMLYQDSKMYSSPGQMQHMSDEQSMYNHSPLANHNSVHDYNMGMYGTIDPNNLGQQQQQQQQQHH</sequence>
<dbReference type="GO" id="GO:0030154">
    <property type="term" value="P:cell differentiation"/>
    <property type="evidence" value="ECO:0007669"/>
    <property type="project" value="TreeGrafter"/>
</dbReference>
<feature type="domain" description="Homeobox" evidence="9">
    <location>
        <begin position="356"/>
        <end position="416"/>
    </location>
</feature>
<keyword evidence="4 5" id="KW-0539">Nucleus</keyword>
<dbReference type="SMART" id="SM00389">
    <property type="entry name" value="HOX"/>
    <property type="match status" value="1"/>
</dbReference>
<feature type="region of interest" description="Disordered" evidence="8">
    <location>
        <begin position="63"/>
        <end position="110"/>
    </location>
</feature>
<evidence type="ECO:0000256" key="6">
    <source>
        <dbReference type="RuleBase" id="RU000682"/>
    </source>
</evidence>
<reference evidence="10 11" key="1">
    <citation type="journal article" date="2018" name="BMC Genomics">
        <title>Genomic evidence for intraspecific hybridization in a clonal and extremely halotolerant yeast.</title>
        <authorList>
            <person name="Gostincar C."/>
            <person name="Stajich J.E."/>
            <person name="Zupancic J."/>
            <person name="Zalar P."/>
            <person name="Gunde-Cimerman N."/>
        </authorList>
    </citation>
    <scope>NUCLEOTIDE SEQUENCE [LARGE SCALE GENOMIC DNA]</scope>
    <source>
        <strain evidence="10 11">EXF-2682</strain>
    </source>
</reference>
<accession>A0A3M7CMW9</accession>
<evidence type="ECO:0000313" key="10">
    <source>
        <dbReference type="EMBL" id="RMY53373.1"/>
    </source>
</evidence>
<dbReference type="PANTHER" id="PTHR24324:SF5">
    <property type="entry name" value="HEMATOPOIETICALLY-EXPRESSED HOMEOBOX PROTEIN HHEX"/>
    <property type="match status" value="1"/>
</dbReference>
<comment type="subcellular location">
    <subcellularLocation>
        <location evidence="1 5 6">Nucleus</location>
    </subcellularLocation>
</comment>
<dbReference type="CDD" id="cd00086">
    <property type="entry name" value="homeodomain"/>
    <property type="match status" value="1"/>
</dbReference>
<evidence type="ECO:0000313" key="11">
    <source>
        <dbReference type="Proteomes" id="UP000269276"/>
    </source>
</evidence>
<evidence type="ECO:0000256" key="7">
    <source>
        <dbReference type="SAM" id="Coils"/>
    </source>
</evidence>
<dbReference type="EMBL" id="QWIP01000849">
    <property type="protein sequence ID" value="RMY53373.1"/>
    <property type="molecule type" value="Genomic_DNA"/>
</dbReference>
<dbReference type="PANTHER" id="PTHR24324">
    <property type="entry name" value="HOMEOBOX PROTEIN HHEX"/>
    <property type="match status" value="1"/>
</dbReference>
<evidence type="ECO:0000256" key="1">
    <source>
        <dbReference type="ARBA" id="ARBA00004123"/>
    </source>
</evidence>
<evidence type="ECO:0000256" key="4">
    <source>
        <dbReference type="ARBA" id="ARBA00023242"/>
    </source>
</evidence>
<dbReference type="GO" id="GO:0000978">
    <property type="term" value="F:RNA polymerase II cis-regulatory region sequence-specific DNA binding"/>
    <property type="evidence" value="ECO:0007669"/>
    <property type="project" value="TreeGrafter"/>
</dbReference>
<dbReference type="Proteomes" id="UP000269276">
    <property type="component" value="Unassembled WGS sequence"/>
</dbReference>
<dbReference type="InterPro" id="IPR009057">
    <property type="entry name" value="Homeodomain-like_sf"/>
</dbReference>
<evidence type="ECO:0000256" key="2">
    <source>
        <dbReference type="ARBA" id="ARBA00023125"/>
    </source>
</evidence>
<gene>
    <name evidence="10" type="ORF">D0863_13969</name>
</gene>
<dbReference type="GO" id="GO:0005634">
    <property type="term" value="C:nucleus"/>
    <property type="evidence" value="ECO:0007669"/>
    <property type="project" value="UniProtKB-SubCell"/>
</dbReference>
<evidence type="ECO:0000259" key="9">
    <source>
        <dbReference type="PROSITE" id="PS50071"/>
    </source>
</evidence>
<evidence type="ECO:0000256" key="5">
    <source>
        <dbReference type="PROSITE-ProRule" id="PRU00108"/>
    </source>
</evidence>
<feature type="region of interest" description="Disordered" evidence="8">
    <location>
        <begin position="875"/>
        <end position="959"/>
    </location>
</feature>
<dbReference type="GO" id="GO:0000981">
    <property type="term" value="F:DNA-binding transcription factor activity, RNA polymerase II-specific"/>
    <property type="evidence" value="ECO:0007669"/>
    <property type="project" value="InterPro"/>
</dbReference>
<dbReference type="PROSITE" id="PS00027">
    <property type="entry name" value="HOMEOBOX_1"/>
    <property type="match status" value="1"/>
</dbReference>
<feature type="region of interest" description="Disordered" evidence="8">
    <location>
        <begin position="225"/>
        <end position="262"/>
    </location>
</feature>
<keyword evidence="3 5" id="KW-0371">Homeobox</keyword>
<dbReference type="Gene3D" id="1.10.10.60">
    <property type="entry name" value="Homeodomain-like"/>
    <property type="match status" value="1"/>
</dbReference>
<dbReference type="OrthoDB" id="6159439at2759"/>
<feature type="coiled-coil region" evidence="7">
    <location>
        <begin position="4"/>
        <end position="55"/>
    </location>
</feature>
<dbReference type="SUPFAM" id="SSF46689">
    <property type="entry name" value="Homeodomain-like"/>
    <property type="match status" value="1"/>
</dbReference>
<proteinExistence type="predicted"/>
<comment type="caution">
    <text evidence="10">The sequence shown here is derived from an EMBL/GenBank/DDBJ whole genome shotgun (WGS) entry which is preliminary data.</text>
</comment>
<feature type="compositionally biased region" description="Polar residues" evidence="8">
    <location>
        <begin position="790"/>
        <end position="799"/>
    </location>
</feature>
<dbReference type="PROSITE" id="PS50071">
    <property type="entry name" value="HOMEOBOX_2"/>
    <property type="match status" value="1"/>
</dbReference>
<feature type="DNA-binding region" description="Homeobox" evidence="5">
    <location>
        <begin position="358"/>
        <end position="417"/>
    </location>
</feature>
<feature type="region of interest" description="Disordered" evidence="8">
    <location>
        <begin position="299"/>
        <end position="366"/>
    </location>
</feature>
<dbReference type="InterPro" id="IPR051000">
    <property type="entry name" value="Homeobox_DNA-bind_prot"/>
</dbReference>
<feature type="compositionally biased region" description="Low complexity" evidence="8">
    <location>
        <begin position="935"/>
        <end position="945"/>
    </location>
</feature>
<evidence type="ECO:0000256" key="3">
    <source>
        <dbReference type="ARBA" id="ARBA00023155"/>
    </source>
</evidence>
<organism evidence="10 11">
    <name type="scientific">Hortaea werneckii</name>
    <name type="common">Black yeast</name>
    <name type="synonym">Cladosporium werneckii</name>
    <dbReference type="NCBI Taxonomy" id="91943"/>
    <lineage>
        <taxon>Eukaryota</taxon>
        <taxon>Fungi</taxon>
        <taxon>Dikarya</taxon>
        <taxon>Ascomycota</taxon>
        <taxon>Pezizomycotina</taxon>
        <taxon>Dothideomycetes</taxon>
        <taxon>Dothideomycetidae</taxon>
        <taxon>Mycosphaerellales</taxon>
        <taxon>Teratosphaeriaceae</taxon>
        <taxon>Hortaea</taxon>
    </lineage>
</organism>
<dbReference type="InterPro" id="IPR001356">
    <property type="entry name" value="HD"/>
</dbReference>
<evidence type="ECO:0000256" key="8">
    <source>
        <dbReference type="SAM" id="MobiDB-lite"/>
    </source>
</evidence>
<keyword evidence="7" id="KW-0175">Coiled coil</keyword>
<feature type="region of interest" description="Disordered" evidence="8">
    <location>
        <begin position="765"/>
        <end position="858"/>
    </location>
</feature>
<protein>
    <recommendedName>
        <fullName evidence="9">Homeobox domain-containing protein</fullName>
    </recommendedName>
</protein>
<dbReference type="InterPro" id="IPR017970">
    <property type="entry name" value="Homeobox_CS"/>
</dbReference>
<keyword evidence="2 5" id="KW-0238">DNA-binding</keyword>